<dbReference type="InterPro" id="IPR001296">
    <property type="entry name" value="Glyco_trans_1"/>
</dbReference>
<dbReference type="InterPro" id="IPR026838">
    <property type="entry name" value="YheC/D"/>
</dbReference>
<dbReference type="Pfam" id="PF14398">
    <property type="entry name" value="ATPgrasp_YheCD"/>
    <property type="match status" value="1"/>
</dbReference>
<proteinExistence type="predicted"/>
<dbReference type="SUPFAM" id="SSF56059">
    <property type="entry name" value="Glutathione synthetase ATP-binding domain-like"/>
    <property type="match status" value="1"/>
</dbReference>
<dbReference type="InterPro" id="IPR028098">
    <property type="entry name" value="Glyco_trans_4-like_N"/>
</dbReference>
<evidence type="ECO:0000259" key="2">
    <source>
        <dbReference type="Pfam" id="PF00534"/>
    </source>
</evidence>
<dbReference type="Proteomes" id="UP000199695">
    <property type="component" value="Unassembled WGS sequence"/>
</dbReference>
<dbReference type="EMBL" id="FOCQ01000011">
    <property type="protein sequence ID" value="SEN42570.1"/>
    <property type="molecule type" value="Genomic_DNA"/>
</dbReference>
<dbReference type="OrthoDB" id="139410at2"/>
<dbReference type="GO" id="GO:0016757">
    <property type="term" value="F:glycosyltransferase activity"/>
    <property type="evidence" value="ECO:0007669"/>
    <property type="project" value="InterPro"/>
</dbReference>
<dbReference type="Gene3D" id="3.30.470.20">
    <property type="entry name" value="ATP-grasp fold, B domain"/>
    <property type="match status" value="1"/>
</dbReference>
<accession>A0A1H8GFJ1</accession>
<dbReference type="RefSeq" id="WP_089969868.1">
    <property type="nucleotide sequence ID" value="NZ_FOCQ01000011.1"/>
</dbReference>
<keyword evidence="1 4" id="KW-0808">Transferase</keyword>
<dbReference type="SUPFAM" id="SSF53756">
    <property type="entry name" value="UDP-Glycosyltransferase/glycogen phosphorylase"/>
    <property type="match status" value="1"/>
</dbReference>
<organism evidence="4 5">
    <name type="scientific">Lihuaxuella thermophila</name>
    <dbReference type="NCBI Taxonomy" id="1173111"/>
    <lineage>
        <taxon>Bacteria</taxon>
        <taxon>Bacillati</taxon>
        <taxon>Bacillota</taxon>
        <taxon>Bacilli</taxon>
        <taxon>Bacillales</taxon>
        <taxon>Thermoactinomycetaceae</taxon>
        <taxon>Lihuaxuella</taxon>
    </lineage>
</organism>
<keyword evidence="5" id="KW-1185">Reference proteome</keyword>
<evidence type="ECO:0000256" key="1">
    <source>
        <dbReference type="ARBA" id="ARBA00022679"/>
    </source>
</evidence>
<dbReference type="AlphaFoldDB" id="A0A1H8GFJ1"/>
<name>A0A1H8GFJ1_9BACL</name>
<dbReference type="PANTHER" id="PTHR46401:SF2">
    <property type="entry name" value="GLYCOSYLTRANSFERASE WBBK-RELATED"/>
    <property type="match status" value="1"/>
</dbReference>
<evidence type="ECO:0000313" key="5">
    <source>
        <dbReference type="Proteomes" id="UP000199695"/>
    </source>
</evidence>
<reference evidence="4 5" key="1">
    <citation type="submission" date="2016-10" db="EMBL/GenBank/DDBJ databases">
        <authorList>
            <person name="de Groot N.N."/>
        </authorList>
    </citation>
    <scope>NUCLEOTIDE SEQUENCE [LARGE SCALE GENOMIC DNA]</scope>
    <source>
        <strain evidence="4 5">DSM 46701</strain>
    </source>
</reference>
<dbReference type="GO" id="GO:0009103">
    <property type="term" value="P:lipopolysaccharide biosynthetic process"/>
    <property type="evidence" value="ECO:0007669"/>
    <property type="project" value="TreeGrafter"/>
</dbReference>
<dbReference type="STRING" id="1173111.SAMN05444955_11131"/>
<evidence type="ECO:0000259" key="3">
    <source>
        <dbReference type="Pfam" id="PF13439"/>
    </source>
</evidence>
<evidence type="ECO:0000313" key="4">
    <source>
        <dbReference type="EMBL" id="SEN42570.1"/>
    </source>
</evidence>
<feature type="domain" description="Glycosyl transferase family 1" evidence="2">
    <location>
        <begin position="538"/>
        <end position="713"/>
    </location>
</feature>
<dbReference type="Pfam" id="PF00534">
    <property type="entry name" value="Glycos_transf_1"/>
    <property type="match status" value="1"/>
</dbReference>
<dbReference type="Pfam" id="PF13439">
    <property type="entry name" value="Glyco_transf_4"/>
    <property type="match status" value="1"/>
</dbReference>
<sequence length="734" mass="83296">MTNTVGILISRHIFQDCLRGRSPYESFDLYTRYAKKEGLRAIFFTVDHLLMRQLLVKGYEQKDDGTFVQRVIPIPRVIHNRIKPSVPLPAFQQLKKTPEIILFNRDNRLDKWRVHQALLTDSGLKPYLPETRLLNLNTFEQMSARYSSVYLKPRDKSLGIGVKCLIFTEQGIQVTHAQGRREFIPDGKRIGWLKKTIRQEPMLIQQAISLIRTDEQPIDIRVAVQRGRGGEWKISGMVARVGPAGGIATNVAVGGKAERLLPVLERSGISKPAPILSEIEKVVLHAANRLAKTDPSLADLGFDVAIDQDGRVWIIEVNGRDLRITFRGARDTEAWEKTFATPMEYAGYLLRRHVGHKRDQPSVAIITPGTLPVSTKGSGSVEISAREIAKEVGKHHVVYLLGKEIHPMEKVHVVPMNAKTRKGYLEQTVGKLRLLMPDIIQVENRPLWIKRVKQLGPRPKKILFLHSETFLQPPFAKPSEVGKYLHQYDLILTNSQFMKRQLNQRFSNLAEKIKVVPLGVDLNRFASIHEEPVKKQRIENRMKHGLNGRPVILFVGRTIPKKGVHHLIDAFIQVHKEHPEAVLLIVGSSYYGKNIETPYVRNLKEKSKELGQSIRWWPFTPHHQLPAIYQMADILVTPSIGREAFGLVNVEGMATGLPILTTKAGGISEVVADGVNGHLLPLEGLTEGIARTLNDWLKQPWRLKEMGRESRKRAEDLFSWKRVAENLSQIYRAL</sequence>
<dbReference type="Gene3D" id="3.40.50.2000">
    <property type="entry name" value="Glycogen Phosphorylase B"/>
    <property type="match status" value="2"/>
</dbReference>
<gene>
    <name evidence="4" type="ORF">SAMN05444955_11131</name>
</gene>
<dbReference type="PANTHER" id="PTHR46401">
    <property type="entry name" value="GLYCOSYLTRANSFERASE WBBK-RELATED"/>
    <property type="match status" value="1"/>
</dbReference>
<protein>
    <submittedName>
        <fullName evidence="4">Glycosyltransferase involved in cell wall bisynthesis</fullName>
    </submittedName>
</protein>
<feature type="domain" description="Glycosyltransferase subfamily 4-like N-terminal" evidence="3">
    <location>
        <begin position="411"/>
        <end position="524"/>
    </location>
</feature>
<dbReference type="CDD" id="cd03801">
    <property type="entry name" value="GT4_PimA-like"/>
    <property type="match status" value="1"/>
</dbReference>